<dbReference type="Proteomes" id="UP000317494">
    <property type="component" value="Unassembled WGS sequence"/>
</dbReference>
<accession>A0A507DIR9</accession>
<evidence type="ECO:0000313" key="5">
    <source>
        <dbReference type="Proteomes" id="UP000317494"/>
    </source>
</evidence>
<evidence type="ECO:0000259" key="3">
    <source>
        <dbReference type="PROSITE" id="PS51186"/>
    </source>
</evidence>
<gene>
    <name evidence="4" type="ORF">SeMB42_g02123</name>
</gene>
<feature type="domain" description="N-acetyltransferase" evidence="3">
    <location>
        <begin position="1"/>
        <end position="165"/>
    </location>
</feature>
<dbReference type="EMBL" id="QEAN01000062">
    <property type="protein sequence ID" value="TPX50798.1"/>
    <property type="molecule type" value="Genomic_DNA"/>
</dbReference>
<dbReference type="PANTHER" id="PTHR42919">
    <property type="entry name" value="N-ALPHA-ACETYLTRANSFERASE"/>
    <property type="match status" value="1"/>
</dbReference>
<dbReference type="GO" id="GO:0007064">
    <property type="term" value="P:mitotic sister chromatid cohesion"/>
    <property type="evidence" value="ECO:0007669"/>
    <property type="project" value="TreeGrafter"/>
</dbReference>
<dbReference type="STRING" id="286115.A0A507DIR9"/>
<proteinExistence type="predicted"/>
<reference evidence="4 5" key="1">
    <citation type="journal article" date="2019" name="Sci. Rep.">
        <title>Comparative genomics of chytrid fungi reveal insights into the obligate biotrophic and pathogenic lifestyle of Synchytrium endobioticum.</title>
        <authorList>
            <person name="van de Vossenberg B.T.L.H."/>
            <person name="Warris S."/>
            <person name="Nguyen H.D.T."/>
            <person name="van Gent-Pelzer M.P.E."/>
            <person name="Joly D.L."/>
            <person name="van de Geest H.C."/>
            <person name="Bonants P.J.M."/>
            <person name="Smith D.S."/>
            <person name="Levesque C.A."/>
            <person name="van der Lee T.A.J."/>
        </authorList>
    </citation>
    <scope>NUCLEOTIDE SEQUENCE [LARGE SCALE GENOMIC DNA]</scope>
    <source>
        <strain evidence="4 5">MB42</strain>
    </source>
</reference>
<dbReference type="InterPro" id="IPR000182">
    <property type="entry name" value="GNAT_dom"/>
</dbReference>
<dbReference type="InterPro" id="IPR051556">
    <property type="entry name" value="N-term/lysine_N-AcTrnsfr"/>
</dbReference>
<dbReference type="AlphaFoldDB" id="A0A507DIR9"/>
<dbReference type="InterPro" id="IPR016181">
    <property type="entry name" value="Acyl_CoA_acyltransferase"/>
</dbReference>
<dbReference type="Pfam" id="PF00583">
    <property type="entry name" value="Acetyltransf_1"/>
    <property type="match status" value="1"/>
</dbReference>
<dbReference type="CDD" id="cd04301">
    <property type="entry name" value="NAT_SF"/>
    <property type="match status" value="1"/>
</dbReference>
<organism evidence="4 5">
    <name type="scientific">Synchytrium endobioticum</name>
    <dbReference type="NCBI Taxonomy" id="286115"/>
    <lineage>
        <taxon>Eukaryota</taxon>
        <taxon>Fungi</taxon>
        <taxon>Fungi incertae sedis</taxon>
        <taxon>Chytridiomycota</taxon>
        <taxon>Chytridiomycota incertae sedis</taxon>
        <taxon>Chytridiomycetes</taxon>
        <taxon>Synchytriales</taxon>
        <taxon>Synchytriaceae</taxon>
        <taxon>Synchytrium</taxon>
    </lineage>
</organism>
<dbReference type="Gene3D" id="3.40.630.30">
    <property type="match status" value="1"/>
</dbReference>
<comment type="caution">
    <text evidence="4">The sequence shown here is derived from an EMBL/GenBank/DDBJ whole genome shotgun (WGS) entry which is preliminary data.</text>
</comment>
<name>A0A507DIR9_9FUNG</name>
<keyword evidence="2" id="KW-0012">Acyltransferase</keyword>
<dbReference type="GO" id="GO:0031415">
    <property type="term" value="C:NatA complex"/>
    <property type="evidence" value="ECO:0007669"/>
    <property type="project" value="TreeGrafter"/>
</dbReference>
<protein>
    <recommendedName>
        <fullName evidence="3">N-acetyltransferase domain-containing protein</fullName>
    </recommendedName>
</protein>
<dbReference type="VEuPathDB" id="FungiDB:SeMB42_g02123"/>
<dbReference type="PROSITE" id="PS51186">
    <property type="entry name" value="GNAT"/>
    <property type="match status" value="1"/>
</dbReference>
<keyword evidence="1" id="KW-0808">Transferase</keyword>
<dbReference type="GO" id="GO:0016747">
    <property type="term" value="F:acyltransferase activity, transferring groups other than amino-acyl groups"/>
    <property type="evidence" value="ECO:0007669"/>
    <property type="project" value="InterPro"/>
</dbReference>
<keyword evidence="5" id="KW-1185">Reference proteome</keyword>
<dbReference type="SUPFAM" id="SSF55729">
    <property type="entry name" value="Acyl-CoA N-acyltransferases (Nat)"/>
    <property type="match status" value="1"/>
</dbReference>
<dbReference type="PANTHER" id="PTHR42919:SF8">
    <property type="entry name" value="N-ALPHA-ACETYLTRANSFERASE 50"/>
    <property type="match status" value="1"/>
</dbReference>
<evidence type="ECO:0000313" key="4">
    <source>
        <dbReference type="EMBL" id="TPX50798.1"/>
    </source>
</evidence>
<sequence length="192" mass="21378">MTLKTISNDNIHDLRLLNERIIPVRYADGFYNDVANVHAEELGCIAYIGDECIGSITCRAEPLDAAQQPPDHQTSVCRVYIMTLGVVEAFRRCRIGSVLLTHLLQCLEKDAAVDHVCLHVQTSNLDALRFYLRNGFFIERTVDGYYAQNPGVVPPDAHFLRRNLKTWSSGREAVDEYVGGLGASLARAAESL</sequence>
<evidence type="ECO:0000256" key="1">
    <source>
        <dbReference type="ARBA" id="ARBA00022679"/>
    </source>
</evidence>
<evidence type="ECO:0000256" key="2">
    <source>
        <dbReference type="ARBA" id="ARBA00023315"/>
    </source>
</evidence>